<comment type="caution">
    <text evidence="5">The sequence shown here is derived from an EMBL/GenBank/DDBJ whole genome shotgun (WGS) entry which is preliminary data.</text>
</comment>
<dbReference type="PANTHER" id="PTHR32309">
    <property type="entry name" value="TYROSINE-PROTEIN KINASE"/>
    <property type="match status" value="1"/>
</dbReference>
<keyword evidence="6" id="KW-1185">Reference proteome</keyword>
<dbReference type="Proteomes" id="UP000567795">
    <property type="component" value="Unassembled WGS sequence"/>
</dbReference>
<dbReference type="InterPro" id="IPR050445">
    <property type="entry name" value="Bact_polysacc_biosynth/exp"/>
</dbReference>
<keyword evidence="3" id="KW-0175">Coiled coil</keyword>
<keyword evidence="2" id="KW-0067">ATP-binding</keyword>
<evidence type="ECO:0000256" key="3">
    <source>
        <dbReference type="SAM" id="Coils"/>
    </source>
</evidence>
<dbReference type="CDD" id="cd05387">
    <property type="entry name" value="BY-kinase"/>
    <property type="match status" value="1"/>
</dbReference>
<protein>
    <submittedName>
        <fullName evidence="5">Mrp family chromosome partitioning ATPase</fullName>
    </submittedName>
</protein>
<dbReference type="InterPro" id="IPR005702">
    <property type="entry name" value="Wzc-like_C"/>
</dbReference>
<evidence type="ECO:0000256" key="1">
    <source>
        <dbReference type="ARBA" id="ARBA00022741"/>
    </source>
</evidence>
<evidence type="ECO:0000256" key="4">
    <source>
        <dbReference type="SAM" id="MobiDB-lite"/>
    </source>
</evidence>
<dbReference type="Gene3D" id="3.40.50.300">
    <property type="entry name" value="P-loop containing nucleotide triphosphate hydrolases"/>
    <property type="match status" value="1"/>
</dbReference>
<gene>
    <name evidence="5" type="ORF">FHU37_004399</name>
</gene>
<accession>A0A852ZYN6</accession>
<proteinExistence type="predicted"/>
<feature type="region of interest" description="Disordered" evidence="4">
    <location>
        <begin position="524"/>
        <end position="633"/>
    </location>
</feature>
<dbReference type="SUPFAM" id="SSF52540">
    <property type="entry name" value="P-loop containing nucleoside triphosphate hydrolases"/>
    <property type="match status" value="1"/>
</dbReference>
<feature type="coiled-coil region" evidence="3">
    <location>
        <begin position="137"/>
        <end position="201"/>
    </location>
</feature>
<evidence type="ECO:0000313" key="5">
    <source>
        <dbReference type="EMBL" id="NYI07456.1"/>
    </source>
</evidence>
<feature type="compositionally biased region" description="Low complexity" evidence="4">
    <location>
        <begin position="524"/>
        <end position="551"/>
    </location>
</feature>
<dbReference type="InterPro" id="IPR027417">
    <property type="entry name" value="P-loop_NTPase"/>
</dbReference>
<evidence type="ECO:0000313" key="6">
    <source>
        <dbReference type="Proteomes" id="UP000567795"/>
    </source>
</evidence>
<dbReference type="EMBL" id="JACBZD010000001">
    <property type="protein sequence ID" value="NYI07456.1"/>
    <property type="molecule type" value="Genomic_DNA"/>
</dbReference>
<feature type="compositionally biased region" description="Low complexity" evidence="4">
    <location>
        <begin position="560"/>
        <end position="579"/>
    </location>
</feature>
<dbReference type="PANTHER" id="PTHR32309:SF31">
    <property type="entry name" value="CAPSULAR EXOPOLYSACCHARIDE FAMILY"/>
    <property type="match status" value="1"/>
</dbReference>
<evidence type="ECO:0000256" key="2">
    <source>
        <dbReference type="ARBA" id="ARBA00022840"/>
    </source>
</evidence>
<dbReference type="AlphaFoldDB" id="A0A852ZYN6"/>
<reference evidence="5 6" key="1">
    <citation type="submission" date="2020-07" db="EMBL/GenBank/DDBJ databases">
        <title>Sequencing the genomes of 1000 actinobacteria strains.</title>
        <authorList>
            <person name="Klenk H.-P."/>
        </authorList>
    </citation>
    <scope>NUCLEOTIDE SEQUENCE [LARGE SCALE GENOMIC DNA]</scope>
    <source>
        <strain evidence="5 6">DSM 42178</strain>
    </source>
</reference>
<organism evidence="5 6">
    <name type="scientific">Allostreptomyces psammosilenae</name>
    <dbReference type="NCBI Taxonomy" id="1892865"/>
    <lineage>
        <taxon>Bacteria</taxon>
        <taxon>Bacillati</taxon>
        <taxon>Actinomycetota</taxon>
        <taxon>Actinomycetes</taxon>
        <taxon>Kitasatosporales</taxon>
        <taxon>Streptomycetaceae</taxon>
        <taxon>Allostreptomyces</taxon>
    </lineage>
</organism>
<keyword evidence="1" id="KW-0547">Nucleotide-binding</keyword>
<name>A0A852ZYN6_9ACTN</name>
<dbReference type="RefSeq" id="WP_179815864.1">
    <property type="nucleotide sequence ID" value="NZ_JACBZD010000001.1"/>
</dbReference>
<sequence length="633" mass="64578">MEPGNYLGTLRRHWRLLVVCAALSVAAGWLLSPAGGSVVGGGGARWESTLSVVPAPGMEDTVQLSLVENTAGTDQVLRATAERVDGGPASQSRVTELAAVVSIEADLEDGVAVLTAAASSRGDAEELVSAYTEATLAEFHAEQRERRQAQLTRLQEQSEQLRARIGEVSGELVSALGEARRAQLEAELAGLEQTSQAVTAELSDTELALDDPSLSVFGGITTAPVDGNALTAPSSRPVRAALGGALGLALGVVAALMLDRLDTRVRSRAQAEAAFGLPVIGEIPVVPRRLRRSRTPVVVARPAAPAAEAYRSLRASVVLTGPPALSARPGTRAARTPSGAIVERSPGPAPVVLVMSGRSADGRTVTVANLAAALAETGRSVLVLDCDFRNPQAHQALGAAPGPGMSELLDADRTLEMDEVIRSTSVERVRLITAGAPTGYPAALLVNAGEVLARARRHADIVLVDSSPLLQANDAYDLVQHADAVLLVARSGNLSPEQAGRVRELLARTGVLVCGVALTASNGTARGGSSSAAAGATAPGGAVAGAAAPVGGEAGERRGTVPPAAGPAARGPLARGPVASAWLGTSGQPLDETPMFGSPRFETRVTPVRPRNGDGQPGGASRGRGAAEDGKRS</sequence>